<dbReference type="STRING" id="194439.CT1244"/>
<name>Q8KD13_CHLTE</name>
<accession>Q8KD13</accession>
<dbReference type="EMBL" id="AE006470">
    <property type="protein sequence ID" value="AAM72474.1"/>
    <property type="molecule type" value="Genomic_DNA"/>
</dbReference>
<dbReference type="KEGG" id="cte:CT1244"/>
<dbReference type="Proteomes" id="UP000001007">
    <property type="component" value="Chromosome"/>
</dbReference>
<organism evidence="1 2">
    <name type="scientific">Chlorobaculum tepidum (strain ATCC 49652 / DSM 12025 / NBRC 103806 / TLS)</name>
    <name type="common">Chlorobium tepidum</name>
    <dbReference type="NCBI Taxonomy" id="194439"/>
    <lineage>
        <taxon>Bacteria</taxon>
        <taxon>Pseudomonadati</taxon>
        <taxon>Chlorobiota</taxon>
        <taxon>Chlorobiia</taxon>
        <taxon>Chlorobiales</taxon>
        <taxon>Chlorobiaceae</taxon>
        <taxon>Chlorobaculum</taxon>
    </lineage>
</organism>
<dbReference type="HOGENOM" id="CLU_3181750_0_0_10"/>
<proteinExistence type="predicted"/>
<gene>
    <name evidence="1" type="ordered locus">CT1244</name>
</gene>
<evidence type="ECO:0000313" key="2">
    <source>
        <dbReference type="Proteomes" id="UP000001007"/>
    </source>
</evidence>
<dbReference type="EnsemblBacteria" id="AAM72474">
    <property type="protein sequence ID" value="AAM72474"/>
    <property type="gene ID" value="CT1244"/>
</dbReference>
<evidence type="ECO:0000313" key="1">
    <source>
        <dbReference type="EMBL" id="AAM72474.1"/>
    </source>
</evidence>
<protein>
    <submittedName>
        <fullName evidence="1">Uncharacterized protein</fullName>
    </submittedName>
</protein>
<reference evidence="1 2" key="1">
    <citation type="journal article" date="2002" name="Proc. Natl. Acad. Sci. U.S.A.">
        <title>The complete genome sequence of Chlorobium tepidum TLS, a photosynthetic, anaerobic, green-sulfur bacterium.</title>
        <authorList>
            <person name="Eisen J.A."/>
            <person name="Nelson K.E."/>
            <person name="Paulsen I.T."/>
            <person name="Heidelberg J.F."/>
            <person name="Wu M."/>
            <person name="Dodson R.J."/>
            <person name="Deboy R."/>
            <person name="Gwinn M.L."/>
            <person name="Nelson W.C."/>
            <person name="Haft D.H."/>
            <person name="Hickey E.K."/>
            <person name="Peterson J.D."/>
            <person name="Durkin A.S."/>
            <person name="Kolonay J.L."/>
            <person name="Yang F."/>
            <person name="Holt I."/>
            <person name="Umayam L.A."/>
            <person name="Mason T."/>
            <person name="Brenner M."/>
            <person name="Shea T.P."/>
            <person name="Parksey D."/>
            <person name="Nierman W.C."/>
            <person name="Feldblyum T.V."/>
            <person name="Hansen C.L."/>
            <person name="Craven M.B."/>
            <person name="Radune D."/>
            <person name="Vamathevan J."/>
            <person name="Khouri H."/>
            <person name="White O."/>
            <person name="Gruber T.M."/>
            <person name="Ketchum K.A."/>
            <person name="Venter J.C."/>
            <person name="Tettelin H."/>
            <person name="Bryant D.A."/>
            <person name="Fraser C.M."/>
        </authorList>
    </citation>
    <scope>NUCLEOTIDE SEQUENCE [LARGE SCALE GENOMIC DNA]</scope>
    <source>
        <strain evidence="2">ATCC 49652 / DSM 12025 / NBRC 103806 / TLS</strain>
    </source>
</reference>
<dbReference type="AlphaFoldDB" id="Q8KD13"/>
<sequence>MLHRLMTADVMVSWKLPDVSNAGEPFGCGDTVRFYVKVSGVPAVFG</sequence>
<keyword evidence="2" id="KW-1185">Reference proteome</keyword>